<sequence length="200" mass="22517">MESHSRESRSRLIGRFIENWLQGVVDNQLSYADQVRSVYFAYFPDPRDRKIRFPSTGDAFHDLRETKQIVMRRLRGEIKFECDFEECAVDALPPEPRAALLRKLSARYGLMAVPVPGSVAPGVAADLARFAREFGEAITAYGELLGDSGVIDEHDNPAKLRKALNETDDVLAAASVFREAVLDALRKQDKKRPLNVVRGR</sequence>
<dbReference type="RefSeq" id="WP_144358694.1">
    <property type="nucleotide sequence ID" value="NZ_VMNH01000009.1"/>
</dbReference>
<dbReference type="Proteomes" id="UP000316649">
    <property type="component" value="Unassembled WGS sequence"/>
</dbReference>
<dbReference type="EMBL" id="VMNH01000009">
    <property type="protein sequence ID" value="TVO75121.1"/>
    <property type="molecule type" value="Genomic_DNA"/>
</dbReference>
<name>A0A558E0Z5_9GAMM</name>
<proteinExistence type="predicted"/>
<dbReference type="OrthoDB" id="6041581at2"/>
<gene>
    <name evidence="1" type="ORF">FHP88_08900</name>
</gene>
<protein>
    <submittedName>
        <fullName evidence="1">Uncharacterized protein</fullName>
    </submittedName>
</protein>
<keyword evidence="2" id="KW-1185">Reference proteome</keyword>
<reference evidence="1 2" key="1">
    <citation type="submission" date="2019-07" db="EMBL/GenBank/DDBJ databases">
        <title>The pathways for chlorine oxyanion respiration interact through the shared metabolite chlorate.</title>
        <authorList>
            <person name="Barnum T.P."/>
            <person name="Cheng Y."/>
            <person name="Hill K.A."/>
            <person name="Lucas L.N."/>
            <person name="Carlson H.K."/>
            <person name="Coates J.D."/>
        </authorList>
    </citation>
    <scope>NUCLEOTIDE SEQUENCE [LARGE SCALE GENOMIC DNA]</scope>
    <source>
        <strain evidence="1 2">BK-1</strain>
    </source>
</reference>
<organism evidence="1 2">
    <name type="scientific">Sedimenticola selenatireducens</name>
    <dbReference type="NCBI Taxonomy" id="191960"/>
    <lineage>
        <taxon>Bacteria</taxon>
        <taxon>Pseudomonadati</taxon>
        <taxon>Pseudomonadota</taxon>
        <taxon>Gammaproteobacteria</taxon>
        <taxon>Chromatiales</taxon>
        <taxon>Sedimenticolaceae</taxon>
        <taxon>Sedimenticola</taxon>
    </lineage>
</organism>
<dbReference type="AlphaFoldDB" id="A0A558E0Z5"/>
<accession>A0A558E0Z5</accession>
<evidence type="ECO:0000313" key="2">
    <source>
        <dbReference type="Proteomes" id="UP000316649"/>
    </source>
</evidence>
<evidence type="ECO:0000313" key="1">
    <source>
        <dbReference type="EMBL" id="TVO75121.1"/>
    </source>
</evidence>
<comment type="caution">
    <text evidence="1">The sequence shown here is derived from an EMBL/GenBank/DDBJ whole genome shotgun (WGS) entry which is preliminary data.</text>
</comment>